<keyword evidence="2" id="KW-1185">Reference proteome</keyword>
<reference evidence="1" key="1">
    <citation type="submission" date="2021-12" db="EMBL/GenBank/DDBJ databases">
        <title>Convergent genome expansion in fungi linked to evolution of root-endophyte symbiosis.</title>
        <authorList>
            <consortium name="DOE Joint Genome Institute"/>
            <person name="Ke Y.-H."/>
            <person name="Bonito G."/>
            <person name="Liao H.-L."/>
            <person name="Looney B."/>
            <person name="Rojas-Flechas A."/>
            <person name="Nash J."/>
            <person name="Hameed K."/>
            <person name="Schadt C."/>
            <person name="Martin F."/>
            <person name="Crous P.W."/>
            <person name="Miettinen O."/>
            <person name="Magnuson J.K."/>
            <person name="Labbe J."/>
            <person name="Jacobson D."/>
            <person name="Doktycz M.J."/>
            <person name="Veneault-Fourrey C."/>
            <person name="Kuo A."/>
            <person name="Mondo S."/>
            <person name="Calhoun S."/>
            <person name="Riley R."/>
            <person name="Ohm R."/>
            <person name="LaButti K."/>
            <person name="Andreopoulos B."/>
            <person name="Pangilinan J."/>
            <person name="Nolan M."/>
            <person name="Tritt A."/>
            <person name="Clum A."/>
            <person name="Lipzen A."/>
            <person name="Daum C."/>
            <person name="Barry K."/>
            <person name="Grigoriev I.V."/>
            <person name="Vilgalys R."/>
        </authorList>
    </citation>
    <scope>NUCLEOTIDE SEQUENCE</scope>
    <source>
        <strain evidence="1">PMI_201</strain>
    </source>
</reference>
<proteinExistence type="predicted"/>
<dbReference type="GeneID" id="70247768"/>
<protein>
    <submittedName>
        <fullName evidence="1">Uncharacterized protein</fullName>
    </submittedName>
</protein>
<evidence type="ECO:0000313" key="1">
    <source>
        <dbReference type="EMBL" id="KAH8690248.1"/>
    </source>
</evidence>
<comment type="caution">
    <text evidence="1">The sequence shown here is derived from an EMBL/GenBank/DDBJ whole genome shotgun (WGS) entry which is preliminary data.</text>
</comment>
<dbReference type="RefSeq" id="XP_046066531.1">
    <property type="nucleotide sequence ID" value="XM_046217481.1"/>
</dbReference>
<dbReference type="AlphaFoldDB" id="A0AAD4KFZ9"/>
<dbReference type="Proteomes" id="UP001201262">
    <property type="component" value="Unassembled WGS sequence"/>
</dbReference>
<gene>
    <name evidence="1" type="ORF">BGW36DRAFT_390444</name>
</gene>
<sequence>MDAGPNKILDEYNGGYVIREGFEGPAVAYTSDSFSNELDQRVASAQAFENAVEHKGISENDLHDVFAASNKCSHPKCITPGQLGKCVTYTGCYICSSSGRRCI</sequence>
<name>A0AAD4KFZ9_9EURO</name>
<accession>A0AAD4KFZ9</accession>
<organism evidence="1 2">
    <name type="scientific">Talaromyces proteolyticus</name>
    <dbReference type="NCBI Taxonomy" id="1131652"/>
    <lineage>
        <taxon>Eukaryota</taxon>
        <taxon>Fungi</taxon>
        <taxon>Dikarya</taxon>
        <taxon>Ascomycota</taxon>
        <taxon>Pezizomycotina</taxon>
        <taxon>Eurotiomycetes</taxon>
        <taxon>Eurotiomycetidae</taxon>
        <taxon>Eurotiales</taxon>
        <taxon>Trichocomaceae</taxon>
        <taxon>Talaromyces</taxon>
        <taxon>Talaromyces sect. Bacilispori</taxon>
    </lineage>
</organism>
<evidence type="ECO:0000313" key="2">
    <source>
        <dbReference type="Proteomes" id="UP001201262"/>
    </source>
</evidence>
<dbReference type="EMBL" id="JAJTJA010000014">
    <property type="protein sequence ID" value="KAH8690248.1"/>
    <property type="molecule type" value="Genomic_DNA"/>
</dbReference>